<evidence type="ECO:0000256" key="9">
    <source>
        <dbReference type="ARBA" id="ARBA00022989"/>
    </source>
</evidence>
<evidence type="ECO:0000256" key="5">
    <source>
        <dbReference type="ARBA" id="ARBA00022617"/>
    </source>
</evidence>
<feature type="transmembrane region" description="Helical" evidence="12">
    <location>
        <begin position="6"/>
        <end position="25"/>
    </location>
</feature>
<dbReference type="AlphaFoldDB" id="A0A3S9XEB5"/>
<reference evidence="14" key="1">
    <citation type="submission" date="2018-06" db="EMBL/GenBank/DDBJ databases">
        <title>Complete genome of Pseudomonas insecticola strain QZS01.</title>
        <authorList>
            <person name="Wang J."/>
            <person name="Su Q."/>
        </authorList>
    </citation>
    <scope>NUCLEOTIDE SEQUENCE [LARGE SCALE GENOMIC DNA]</scope>
    <source>
        <strain evidence="14">QZS01</strain>
    </source>
</reference>
<evidence type="ECO:0000256" key="7">
    <source>
        <dbReference type="ARBA" id="ARBA00022723"/>
    </source>
</evidence>
<dbReference type="RefSeq" id="WP_127163421.1">
    <property type="nucleotide sequence ID" value="NZ_CP029822.1"/>
</dbReference>
<feature type="transmembrane region" description="Helical" evidence="12">
    <location>
        <begin position="333"/>
        <end position="355"/>
    </location>
</feature>
<dbReference type="GO" id="GO:0070069">
    <property type="term" value="C:cytochrome complex"/>
    <property type="evidence" value="ECO:0007669"/>
    <property type="project" value="TreeGrafter"/>
</dbReference>
<keyword evidence="5" id="KW-0349">Heme</keyword>
<dbReference type="GO" id="GO:0005886">
    <property type="term" value="C:plasma membrane"/>
    <property type="evidence" value="ECO:0007669"/>
    <property type="project" value="UniProtKB-SubCell"/>
</dbReference>
<name>A0A3S9XEB5_9GAMM</name>
<dbReference type="PANTHER" id="PTHR43141">
    <property type="entry name" value="CYTOCHROME BD2 SUBUNIT II"/>
    <property type="match status" value="1"/>
</dbReference>
<dbReference type="PANTHER" id="PTHR43141:SF5">
    <property type="entry name" value="CYTOCHROME BD-I UBIQUINOL OXIDASE SUBUNIT 2"/>
    <property type="match status" value="1"/>
</dbReference>
<dbReference type="GO" id="GO:0016682">
    <property type="term" value="F:oxidoreductase activity, acting on diphenols and related substances as donors, oxygen as acceptor"/>
    <property type="evidence" value="ECO:0007669"/>
    <property type="project" value="TreeGrafter"/>
</dbReference>
<keyword evidence="7" id="KW-0479">Metal-binding</keyword>
<proteinExistence type="inferred from homology"/>
<sequence>MFDYETLRLIAWLAIGFLIIAFIIIDSHDMGVGILLPFLGKANDERHIIINYIASHWSGTQVLLVSSVATIFVIWPTVYAIAFPELYWAALILSVALLLRPVAFNYRTQITTSKWRKCWDWGIFLGSATPSILIGIAFGNLLLGIPFRLDGTMQATYEGDFFKLLHPFALYCGIISLGLVILQGTSILAYKSLGQLQRYAIKAGRIIGILMLIFLSIAGFWVCSLKGIVIDVMPGYNGIMTTLMKTAYSEQGAWLNNYRQLPILWLIPALTYVMIILTLYLQSIKNTAWAFVASSATIATTILTAIIILFPFVLPSSIDPAMSITLWDGSTSYYILVLILIIALIFIPTIFTYAARSYGMYSKLNRKYPHTNNKNLY</sequence>
<evidence type="ECO:0000256" key="4">
    <source>
        <dbReference type="ARBA" id="ARBA00022475"/>
    </source>
</evidence>
<comment type="subcellular location">
    <subcellularLocation>
        <location evidence="1">Cell membrane</location>
        <topology evidence="1">Multi-pass membrane protein</topology>
    </subcellularLocation>
</comment>
<organism evidence="13 14">
    <name type="scientific">Entomomonas moraniae</name>
    <dbReference type="NCBI Taxonomy" id="2213226"/>
    <lineage>
        <taxon>Bacteria</taxon>
        <taxon>Pseudomonadati</taxon>
        <taxon>Pseudomonadota</taxon>
        <taxon>Gammaproteobacteria</taxon>
        <taxon>Pseudomonadales</taxon>
        <taxon>Pseudomonadaceae</taxon>
        <taxon>Entomomonas</taxon>
    </lineage>
</organism>
<dbReference type="GO" id="GO:0009055">
    <property type="term" value="F:electron transfer activity"/>
    <property type="evidence" value="ECO:0007669"/>
    <property type="project" value="TreeGrafter"/>
</dbReference>
<dbReference type="KEGG" id="emo:DM558_08445"/>
<dbReference type="GO" id="GO:0046872">
    <property type="term" value="F:metal ion binding"/>
    <property type="evidence" value="ECO:0007669"/>
    <property type="project" value="UniProtKB-KW"/>
</dbReference>
<evidence type="ECO:0000256" key="8">
    <source>
        <dbReference type="ARBA" id="ARBA00022982"/>
    </source>
</evidence>
<dbReference type="GO" id="GO:0019646">
    <property type="term" value="P:aerobic electron transport chain"/>
    <property type="evidence" value="ECO:0007669"/>
    <property type="project" value="TreeGrafter"/>
</dbReference>
<keyword evidence="10" id="KW-0408">Iron</keyword>
<evidence type="ECO:0000256" key="2">
    <source>
        <dbReference type="ARBA" id="ARBA00007543"/>
    </source>
</evidence>
<evidence type="ECO:0000256" key="6">
    <source>
        <dbReference type="ARBA" id="ARBA00022692"/>
    </source>
</evidence>
<feature type="transmembrane region" description="Helical" evidence="12">
    <location>
        <begin position="168"/>
        <end position="189"/>
    </location>
</feature>
<evidence type="ECO:0000313" key="13">
    <source>
        <dbReference type="EMBL" id="AZS50807.1"/>
    </source>
</evidence>
<keyword evidence="4" id="KW-1003">Cell membrane</keyword>
<evidence type="ECO:0000256" key="12">
    <source>
        <dbReference type="SAM" id="Phobius"/>
    </source>
</evidence>
<evidence type="ECO:0000256" key="10">
    <source>
        <dbReference type="ARBA" id="ARBA00023004"/>
    </source>
</evidence>
<evidence type="ECO:0000256" key="11">
    <source>
        <dbReference type="ARBA" id="ARBA00023136"/>
    </source>
</evidence>
<accession>A0A3S9XEB5</accession>
<keyword evidence="14" id="KW-1185">Reference proteome</keyword>
<dbReference type="InterPro" id="IPR003317">
    <property type="entry name" value="Cyt-d_oxidase_su2"/>
</dbReference>
<keyword evidence="8" id="KW-0249">Electron transport</keyword>
<feature type="transmembrane region" description="Helical" evidence="12">
    <location>
        <begin position="288"/>
        <end position="313"/>
    </location>
</feature>
<dbReference type="NCBIfam" id="TIGR00203">
    <property type="entry name" value="cydB"/>
    <property type="match status" value="1"/>
</dbReference>
<feature type="transmembrane region" description="Helical" evidence="12">
    <location>
        <begin position="209"/>
        <end position="230"/>
    </location>
</feature>
<evidence type="ECO:0000256" key="1">
    <source>
        <dbReference type="ARBA" id="ARBA00004651"/>
    </source>
</evidence>
<comment type="similarity">
    <text evidence="2">Belongs to the cytochrome ubiquinol oxidase subunit 2 family.</text>
</comment>
<dbReference type="Pfam" id="PF02322">
    <property type="entry name" value="Cyt_bd_oxida_II"/>
    <property type="match status" value="1"/>
</dbReference>
<keyword evidence="9 12" id="KW-1133">Transmembrane helix</keyword>
<feature type="transmembrane region" description="Helical" evidence="12">
    <location>
        <begin position="62"/>
        <end position="81"/>
    </location>
</feature>
<feature type="transmembrane region" description="Helical" evidence="12">
    <location>
        <begin position="118"/>
        <end position="143"/>
    </location>
</feature>
<feature type="transmembrane region" description="Helical" evidence="12">
    <location>
        <begin position="87"/>
        <end position="106"/>
    </location>
</feature>
<keyword evidence="11 12" id="KW-0472">Membrane</keyword>
<feature type="transmembrane region" description="Helical" evidence="12">
    <location>
        <begin position="263"/>
        <end position="281"/>
    </location>
</feature>
<keyword evidence="3" id="KW-0813">Transport</keyword>
<protein>
    <submittedName>
        <fullName evidence="13">Cytochrome d ubiquinol oxidase subunit II</fullName>
    </submittedName>
</protein>
<evidence type="ECO:0000313" key="14">
    <source>
        <dbReference type="Proteomes" id="UP000273143"/>
    </source>
</evidence>
<evidence type="ECO:0000256" key="3">
    <source>
        <dbReference type="ARBA" id="ARBA00022448"/>
    </source>
</evidence>
<dbReference type="EMBL" id="CP029822">
    <property type="protein sequence ID" value="AZS50807.1"/>
    <property type="molecule type" value="Genomic_DNA"/>
</dbReference>
<keyword evidence="6 12" id="KW-0812">Transmembrane</keyword>
<gene>
    <name evidence="13" type="primary">cydB</name>
    <name evidence="13" type="ORF">DM558_08445</name>
</gene>
<dbReference type="Proteomes" id="UP000273143">
    <property type="component" value="Chromosome"/>
</dbReference>